<dbReference type="EMBL" id="LN854557">
    <property type="protein sequence ID" value="CRL46001.1"/>
    <property type="molecule type" value="Genomic_DNA"/>
</dbReference>
<protein>
    <submittedName>
        <fullName evidence="2">Uncharacterized protein</fullName>
    </submittedName>
</protein>
<dbReference type="AlphaFoldDB" id="A0A193QLE9"/>
<organism evidence="2 3">
    <name type="scientific">Sodalis glossinidius (strain morsitans)</name>
    <dbReference type="NCBI Taxonomy" id="343509"/>
    <lineage>
        <taxon>Bacteria</taxon>
        <taxon>Pseudomonadati</taxon>
        <taxon>Pseudomonadota</taxon>
        <taxon>Gammaproteobacteria</taxon>
        <taxon>Enterobacterales</taxon>
        <taxon>Bruguierivoracaceae</taxon>
        <taxon>Sodalis</taxon>
    </lineage>
</organism>
<evidence type="ECO:0000313" key="1">
    <source>
        <dbReference type="EMBL" id="CRL45802.1"/>
    </source>
</evidence>
<accession>A0A193QLE9</accession>
<name>A0A193QLE9_SODGM</name>
<reference evidence="2 3" key="1">
    <citation type="submission" date="2015-05" db="EMBL/GenBank/DDBJ databases">
        <authorList>
            <person name="Goodhead I."/>
        </authorList>
    </citation>
    <scope>NUCLEOTIDE SEQUENCE [LARGE SCALE GENOMIC DNA]</scope>
    <source>
        <strain evidence="2">B4</strain>
        <strain evidence="3">morsitans</strain>
    </source>
</reference>
<proteinExistence type="predicted"/>
<gene>
    <name evidence="1" type="ORF">SGGMMB4_03857</name>
    <name evidence="2" type="ORF">SGGMMB4_04208</name>
</gene>
<dbReference type="Proteomes" id="UP000245838">
    <property type="component" value="Chromosome sggmmb4_Chromosome"/>
</dbReference>
<sequence>MGVAPDAALNLGNPQLIASLMGGIIQHENGRNPYSSELIDRAALAGIGGKSLQQETTINVYGASDPATTGTDIADRQTGVNARLIGQFRQRAY</sequence>
<evidence type="ECO:0000313" key="3">
    <source>
        <dbReference type="Proteomes" id="UP000245838"/>
    </source>
</evidence>
<dbReference type="RefSeq" id="WP_083764840.1">
    <property type="nucleotide sequence ID" value="NC_007712.1"/>
</dbReference>
<dbReference type="EMBL" id="LN854557">
    <property type="protein sequence ID" value="CRL45802.1"/>
    <property type="molecule type" value="Genomic_DNA"/>
</dbReference>
<evidence type="ECO:0000313" key="2">
    <source>
        <dbReference type="EMBL" id="CRL46001.1"/>
    </source>
</evidence>